<comment type="catalytic activity">
    <reaction evidence="1">
        <text>ATP + protein L-histidine = ADP + protein N-phospho-L-histidine.</text>
        <dbReference type="EC" id="2.7.13.3"/>
    </reaction>
</comment>
<keyword evidence="5" id="KW-0547">Nucleotide-binding</keyword>
<dbReference type="Pfam" id="PF02518">
    <property type="entry name" value="HATPase_c"/>
    <property type="match status" value="1"/>
</dbReference>
<evidence type="ECO:0000256" key="9">
    <source>
        <dbReference type="SAM" id="MobiDB-lite"/>
    </source>
</evidence>
<evidence type="ECO:0000256" key="8">
    <source>
        <dbReference type="ARBA" id="ARBA00023012"/>
    </source>
</evidence>
<dbReference type="Gene3D" id="3.30.565.10">
    <property type="entry name" value="Histidine kinase-like ATPase, C-terminal domain"/>
    <property type="match status" value="2"/>
</dbReference>
<dbReference type="GO" id="GO:0004673">
    <property type="term" value="F:protein histidine kinase activity"/>
    <property type="evidence" value="ECO:0007669"/>
    <property type="project" value="UniProtKB-EC"/>
</dbReference>
<keyword evidence="12" id="KW-1185">Reference proteome</keyword>
<feature type="compositionally biased region" description="Basic residues" evidence="9">
    <location>
        <begin position="460"/>
        <end position="470"/>
    </location>
</feature>
<dbReference type="Pfam" id="PF13589">
    <property type="entry name" value="HATPase_c_3"/>
    <property type="match status" value="1"/>
</dbReference>
<comment type="caution">
    <text evidence="11">The sequence shown here is derived from an EMBL/GenBank/DDBJ whole genome shotgun (WGS) entry which is preliminary data.</text>
</comment>
<keyword evidence="4" id="KW-0808">Transferase</keyword>
<keyword evidence="6" id="KW-0418">Kinase</keyword>
<reference evidence="11 12" key="1">
    <citation type="submission" date="2018-03" db="EMBL/GenBank/DDBJ databases">
        <title>Whole genome sequencing of Histamine producing bacteria.</title>
        <authorList>
            <person name="Butler K."/>
        </authorList>
    </citation>
    <scope>NUCLEOTIDE SEQUENCE [LARGE SCALE GENOMIC DNA]</scope>
    <source>
        <strain evidence="11 12">DSM 16190</strain>
    </source>
</reference>
<dbReference type="Proteomes" id="UP000240904">
    <property type="component" value="Unassembled WGS sequence"/>
</dbReference>
<dbReference type="InterPro" id="IPR036890">
    <property type="entry name" value="HATPase_C_sf"/>
</dbReference>
<keyword evidence="3" id="KW-0597">Phosphoprotein</keyword>
<dbReference type="InterPro" id="IPR005467">
    <property type="entry name" value="His_kinase_dom"/>
</dbReference>
<dbReference type="EMBL" id="PYMC01000004">
    <property type="protein sequence ID" value="PSW05667.1"/>
    <property type="molecule type" value="Genomic_DNA"/>
</dbReference>
<dbReference type="SUPFAM" id="SSF55874">
    <property type="entry name" value="ATPase domain of HSP90 chaperone/DNA topoisomerase II/histidine kinase"/>
    <property type="match status" value="2"/>
</dbReference>
<evidence type="ECO:0000256" key="5">
    <source>
        <dbReference type="ARBA" id="ARBA00022741"/>
    </source>
</evidence>
<evidence type="ECO:0000256" key="7">
    <source>
        <dbReference type="ARBA" id="ARBA00022840"/>
    </source>
</evidence>
<evidence type="ECO:0000313" key="12">
    <source>
        <dbReference type="Proteomes" id="UP000240904"/>
    </source>
</evidence>
<evidence type="ECO:0000259" key="10">
    <source>
        <dbReference type="PROSITE" id="PS50109"/>
    </source>
</evidence>
<dbReference type="EC" id="2.7.13.3" evidence="2"/>
<proteinExistence type="predicted"/>
<dbReference type="PANTHER" id="PTHR43065:SF10">
    <property type="entry name" value="PEROXIDE STRESS-ACTIVATED HISTIDINE KINASE MAK3"/>
    <property type="match status" value="1"/>
</dbReference>
<evidence type="ECO:0000256" key="3">
    <source>
        <dbReference type="ARBA" id="ARBA00022553"/>
    </source>
</evidence>
<dbReference type="PANTHER" id="PTHR43065">
    <property type="entry name" value="SENSOR HISTIDINE KINASE"/>
    <property type="match status" value="1"/>
</dbReference>
<dbReference type="InterPro" id="IPR003594">
    <property type="entry name" value="HATPase_dom"/>
</dbReference>
<keyword evidence="7" id="KW-0067">ATP-binding</keyword>
<organism evidence="11 12">
    <name type="scientific">Photobacterium lipolyticum</name>
    <dbReference type="NCBI Taxonomy" id="266810"/>
    <lineage>
        <taxon>Bacteria</taxon>
        <taxon>Pseudomonadati</taxon>
        <taxon>Pseudomonadota</taxon>
        <taxon>Gammaproteobacteria</taxon>
        <taxon>Vibrionales</taxon>
        <taxon>Vibrionaceae</taxon>
        <taxon>Photobacterium</taxon>
    </lineage>
</organism>
<evidence type="ECO:0000256" key="2">
    <source>
        <dbReference type="ARBA" id="ARBA00012438"/>
    </source>
</evidence>
<dbReference type="SMART" id="SM00387">
    <property type="entry name" value="HATPase_c"/>
    <property type="match status" value="1"/>
</dbReference>
<dbReference type="RefSeq" id="WP_107282819.1">
    <property type="nucleotide sequence ID" value="NZ_PYMC01000004.1"/>
</dbReference>
<evidence type="ECO:0000256" key="1">
    <source>
        <dbReference type="ARBA" id="ARBA00000085"/>
    </source>
</evidence>
<gene>
    <name evidence="11" type="ORF">C9I89_07920</name>
</gene>
<evidence type="ECO:0000256" key="4">
    <source>
        <dbReference type="ARBA" id="ARBA00022679"/>
    </source>
</evidence>
<name>A0A2T3N0G5_9GAMM</name>
<dbReference type="PROSITE" id="PS50109">
    <property type="entry name" value="HIS_KIN"/>
    <property type="match status" value="1"/>
</dbReference>
<dbReference type="AlphaFoldDB" id="A0A2T3N0G5"/>
<protein>
    <recommendedName>
        <fullName evidence="2">histidine kinase</fullName>
        <ecNumber evidence="2">2.7.13.3</ecNumber>
    </recommendedName>
</protein>
<dbReference type="GO" id="GO:0005524">
    <property type="term" value="F:ATP binding"/>
    <property type="evidence" value="ECO:0007669"/>
    <property type="project" value="UniProtKB-KW"/>
</dbReference>
<accession>A0A2T3N0G5</accession>
<sequence length="759" mass="85985">MKRELLEQRPFEFSARVTLQLGRESISSSTVAISELIKNSYDADSDSVGIDFTIRKYGVSTLVIKDTGHGMSSDMLLDNWLKIGTDNKSVYGYSQSGRRVLTGAKGLGRLGIDRLCKKLVLYTKTKDMDHAIQLNIDWKRFEKTNQSISEIKHDVYKVQLPVRDKYGDIFIDEKDSGTRMLLIGLKDDWNTSFLSILENELRLLVSPFQAKNEFEITLTENRKNETTKKVINSERFLRLARWKVKAGIDSDGFISATYINENREIEVIQDKIAWKDWIKTRGETPKCGPVEFEFYYIPQDDISLNKVNLRRTDFRKFMNLNQGVRIYRDHFRVRPYGEPSGKGDWLDIGYRKAASPGGISQGGWRVGPNQILGSVLISRETNKVLDDQANREGIVENDAFFDLRTFLLKILETFEYLAHKDAKSIKKSDLAAELSDILAKTKQETEEAIERLKESVSSKPKIKRSNKKKQLSRDDLITSRLKTFESAQQKLIDAQKKYEDALITKNDTLEKEKNTLSNLASLGILTVCFGHEIRQHSALASNNAYDVEETLLESKDDLVNLDVDACISAISRVVKSTEYINNFSNFALANIKPDKRKRGKVNIPKVFRYVFDVMSESLETMGLDADVIVNGDESGFNVKSYEIDWESIAINLITNSMWAVELKPKEERKIEVEFTMIDDKTIEMIFTDSGVGLEQGAETEIFIPMNSSKRDNTGNAIGTGMGLAIVKTNIEDHVGGSLKALCKGRLGGAEFIFNLPVGR</sequence>
<dbReference type="GO" id="GO:0000160">
    <property type="term" value="P:phosphorelay signal transduction system"/>
    <property type="evidence" value="ECO:0007669"/>
    <property type="project" value="UniProtKB-KW"/>
</dbReference>
<dbReference type="PRINTS" id="PR00344">
    <property type="entry name" value="BCTRLSENSOR"/>
</dbReference>
<dbReference type="InterPro" id="IPR004358">
    <property type="entry name" value="Sig_transdc_His_kin-like_C"/>
</dbReference>
<dbReference type="OrthoDB" id="9816482at2"/>
<evidence type="ECO:0000313" key="11">
    <source>
        <dbReference type="EMBL" id="PSW05667.1"/>
    </source>
</evidence>
<keyword evidence="8" id="KW-0902">Two-component regulatory system</keyword>
<evidence type="ECO:0000256" key="6">
    <source>
        <dbReference type="ARBA" id="ARBA00022777"/>
    </source>
</evidence>
<feature type="region of interest" description="Disordered" evidence="9">
    <location>
        <begin position="451"/>
        <end position="470"/>
    </location>
</feature>
<feature type="domain" description="Histidine kinase" evidence="10">
    <location>
        <begin position="648"/>
        <end position="759"/>
    </location>
</feature>